<dbReference type="KEGG" id="psai:C3B54_111501"/>
<dbReference type="PANTHER" id="PTHR43217">
    <property type="entry name" value="SUCCINATE SEMIALDEHYDE DEHYDROGENASE [NAD(P)+] SAD"/>
    <property type="match status" value="1"/>
</dbReference>
<gene>
    <name evidence="5" type="ORF">C3B54_111501</name>
</gene>
<sequence length="458" mass="49000">MAIAVVNPATGETVETFSEHSAEEIEARVVKAEVAYQALKATDYAQRAVWMKKAADILEEEVDELAKMLTIEMGKPIAQSVGEVLKCAKNARFYADNAEKFLADEPLEDPSIVGASKAYLHYQPLGVVLAVMPWNYPLWQVVRFAAPALMAGNTGLLKHASNVPHSALYLDSLFTRAGFPDGSFTTILAGSAPVAGLIEDRRIKAVTLTGSEPAGRAVAGQAGAHIKPAVMELGGSDAFIVMPSAEIEQASTVAVTARINNNGQSCIAGKRFVVHADVYDEFMDKFVAKMSALVVGDPMDEATQVGPLATERGRDEIAELVDDAREKGATIRTGGKAPEGAGWFYEPTIVDGLEPGMRLVMEEAFGPVASVYKVSSREEAADVANQTTFGLSSALWTGDASDEEYFIKNIEAGAVFVNGMTISYPELPFGGVKDSGFGRELGAPGIREFCNFKTIWKS</sequence>
<dbReference type="InterPro" id="IPR016161">
    <property type="entry name" value="Ald_DH/histidinol_DH"/>
</dbReference>
<dbReference type="RefSeq" id="WP_104913915.1">
    <property type="nucleotide sequence ID" value="NZ_CP026923.1"/>
</dbReference>
<dbReference type="Pfam" id="PF00171">
    <property type="entry name" value="Aldedh"/>
    <property type="match status" value="1"/>
</dbReference>
<dbReference type="Gene3D" id="3.40.605.10">
    <property type="entry name" value="Aldehyde Dehydrogenase, Chain A, domain 1"/>
    <property type="match status" value="1"/>
</dbReference>
<dbReference type="GO" id="GO:0036243">
    <property type="term" value="F:succinate-semialdehyde dehydrogenase (NADP+) activity"/>
    <property type="evidence" value="ECO:0007669"/>
    <property type="project" value="UniProtKB-EC"/>
</dbReference>
<dbReference type="CDD" id="cd07100">
    <property type="entry name" value="ALDH_SSADH1_GabD1"/>
    <property type="match status" value="1"/>
</dbReference>
<evidence type="ECO:0000313" key="6">
    <source>
        <dbReference type="Proteomes" id="UP000243077"/>
    </source>
</evidence>
<dbReference type="InterPro" id="IPR015590">
    <property type="entry name" value="Aldehyde_DH_dom"/>
</dbReference>
<dbReference type="Gene3D" id="3.40.309.10">
    <property type="entry name" value="Aldehyde Dehydrogenase, Chain A, domain 2"/>
    <property type="match status" value="1"/>
</dbReference>
<dbReference type="OrthoDB" id="6882680at2"/>
<dbReference type="GO" id="GO:0004030">
    <property type="term" value="F:aldehyde dehydrogenase [NAD(P)+] activity"/>
    <property type="evidence" value="ECO:0007669"/>
    <property type="project" value="InterPro"/>
</dbReference>
<dbReference type="GO" id="GO:0004777">
    <property type="term" value="F:succinate-semialdehyde dehydrogenase (NAD+) activity"/>
    <property type="evidence" value="ECO:0007669"/>
    <property type="project" value="TreeGrafter"/>
</dbReference>
<name>A0A2L2BS17_9MICO</name>
<dbReference type="InterPro" id="IPR016163">
    <property type="entry name" value="Ald_DH_C"/>
</dbReference>
<dbReference type="FunFam" id="3.40.605.10:FF:000012">
    <property type="entry name" value="NAD-dependent succinate-semialdehyde dehydrogenase"/>
    <property type="match status" value="1"/>
</dbReference>
<dbReference type="EMBL" id="CP026923">
    <property type="protein sequence ID" value="AVG24440.1"/>
    <property type="molecule type" value="Genomic_DNA"/>
</dbReference>
<keyword evidence="3 5" id="KW-0560">Oxidoreductase</keyword>
<dbReference type="AlphaFoldDB" id="A0A2L2BS17"/>
<organism evidence="5 6">
    <name type="scientific">Pontimonas salivibrio</name>
    <dbReference type="NCBI Taxonomy" id="1159327"/>
    <lineage>
        <taxon>Bacteria</taxon>
        <taxon>Bacillati</taxon>
        <taxon>Actinomycetota</taxon>
        <taxon>Actinomycetes</taxon>
        <taxon>Micrococcales</taxon>
        <taxon>Microbacteriaceae</taxon>
        <taxon>Pontimonas</taxon>
    </lineage>
</organism>
<dbReference type="Proteomes" id="UP000243077">
    <property type="component" value="Chromosome"/>
</dbReference>
<comment type="similarity">
    <text evidence="1">Belongs to the aldehyde dehydrogenase family.</text>
</comment>
<dbReference type="PANTHER" id="PTHR43217:SF1">
    <property type="entry name" value="SUCCINATE SEMIALDEHYDE DEHYDROGENASE [NAD(P)+] SAD"/>
    <property type="match status" value="1"/>
</dbReference>
<evidence type="ECO:0000256" key="2">
    <source>
        <dbReference type="ARBA" id="ARBA00022857"/>
    </source>
</evidence>
<dbReference type="FunFam" id="3.40.309.10:FF:000010">
    <property type="entry name" value="Gamma-aminobutyraldehyde dehydrogenase"/>
    <property type="match status" value="1"/>
</dbReference>
<accession>A0A2L2BS17</accession>
<dbReference type="EC" id="1.2.1.79" evidence="5"/>
<evidence type="ECO:0000259" key="4">
    <source>
        <dbReference type="Pfam" id="PF00171"/>
    </source>
</evidence>
<reference evidence="5 6" key="1">
    <citation type="submission" date="2018-02" db="EMBL/GenBank/DDBJ databases">
        <title>Complete genome of the streamlined marine actinobacterium Pontimonas salivibrio CL-TW6 adapted to coastal planktonic lifestype.</title>
        <authorList>
            <person name="Cho B.C."/>
            <person name="Hardies S.C."/>
            <person name="Jang G.I."/>
            <person name="Hwang C.Y."/>
        </authorList>
    </citation>
    <scope>NUCLEOTIDE SEQUENCE [LARGE SCALE GENOMIC DNA]</scope>
    <source>
        <strain evidence="5 6">CL-TW6</strain>
    </source>
</reference>
<evidence type="ECO:0000256" key="1">
    <source>
        <dbReference type="ARBA" id="ARBA00009986"/>
    </source>
</evidence>
<evidence type="ECO:0000256" key="3">
    <source>
        <dbReference type="ARBA" id="ARBA00023002"/>
    </source>
</evidence>
<keyword evidence="2" id="KW-0521">NADP</keyword>
<evidence type="ECO:0000313" key="5">
    <source>
        <dbReference type="EMBL" id="AVG24440.1"/>
    </source>
</evidence>
<dbReference type="InterPro" id="IPR044148">
    <property type="entry name" value="ALDH_GabD1-like"/>
</dbReference>
<feature type="domain" description="Aldehyde dehydrogenase" evidence="4">
    <location>
        <begin position="3"/>
        <end position="455"/>
    </location>
</feature>
<proteinExistence type="inferred from homology"/>
<dbReference type="InterPro" id="IPR016162">
    <property type="entry name" value="Ald_DH_N"/>
</dbReference>
<dbReference type="NCBIfam" id="NF006915">
    <property type="entry name" value="PRK09406.1"/>
    <property type="match status" value="1"/>
</dbReference>
<dbReference type="SUPFAM" id="SSF53720">
    <property type="entry name" value="ALDH-like"/>
    <property type="match status" value="1"/>
</dbReference>
<keyword evidence="6" id="KW-1185">Reference proteome</keyword>
<dbReference type="InterPro" id="IPR047110">
    <property type="entry name" value="GABD/Sad-like"/>
</dbReference>
<protein>
    <submittedName>
        <fullName evidence="5">Succinate-semialdehyde dehydrogenase</fullName>
        <ecNumber evidence="5">1.2.1.79</ecNumber>
    </submittedName>
</protein>